<keyword evidence="3" id="KW-1185">Reference proteome</keyword>
<evidence type="ECO:0000313" key="3">
    <source>
        <dbReference type="Proteomes" id="UP001212841"/>
    </source>
</evidence>
<reference evidence="2" key="1">
    <citation type="submission" date="2020-05" db="EMBL/GenBank/DDBJ databases">
        <title>Phylogenomic resolution of chytrid fungi.</title>
        <authorList>
            <person name="Stajich J.E."/>
            <person name="Amses K."/>
            <person name="Simmons R."/>
            <person name="Seto K."/>
            <person name="Myers J."/>
            <person name="Bonds A."/>
            <person name="Quandt C.A."/>
            <person name="Barry K."/>
            <person name="Liu P."/>
            <person name="Grigoriev I."/>
            <person name="Longcore J.E."/>
            <person name="James T.Y."/>
        </authorList>
    </citation>
    <scope>NUCLEOTIDE SEQUENCE</scope>
    <source>
        <strain evidence="2">JEL0318</strain>
    </source>
</reference>
<dbReference type="InterPro" id="IPR000210">
    <property type="entry name" value="BTB/POZ_dom"/>
</dbReference>
<dbReference type="AlphaFoldDB" id="A0AAD5SB47"/>
<dbReference type="Proteomes" id="UP001212841">
    <property type="component" value="Unassembled WGS sequence"/>
</dbReference>
<dbReference type="Pfam" id="PF00651">
    <property type="entry name" value="BTB"/>
    <property type="match status" value="1"/>
</dbReference>
<evidence type="ECO:0000313" key="2">
    <source>
        <dbReference type="EMBL" id="KAJ3051228.1"/>
    </source>
</evidence>
<gene>
    <name evidence="2" type="ORF">HK097_007815</name>
</gene>
<protein>
    <recommendedName>
        <fullName evidence="1">BTB domain-containing protein</fullName>
    </recommendedName>
</protein>
<sequence>MDSDSDGMDLDADSPPQAVPLKVYFDPEFNPCVDTSLHSRFNERFLALLETGAHRDVCLKIGPDETVMAAHSLVLTTASDFFDTAVLGDWAESKNNEIKLLHIEPDVMRLVLQYMYGGAVKMSKSFTKTIGIYDAFKYLCLPEPSVQQTNHPELLDLETQMFSRLLREACQYREADEQIVKVMPGWLRLRKMALRSSRELGKERVDVQGIVLCMGLDLERPNQVRMRRLFLAVRVLPTFEMFSQDDLIVTVLPMDRLRALTGDRLLHLLQWSRQRE</sequence>
<comment type="caution">
    <text evidence="2">The sequence shown here is derived from an EMBL/GenBank/DDBJ whole genome shotgun (WGS) entry which is preliminary data.</text>
</comment>
<name>A0AAD5SB47_9FUNG</name>
<accession>A0AAD5SB47</accession>
<evidence type="ECO:0000259" key="1">
    <source>
        <dbReference type="PROSITE" id="PS50097"/>
    </source>
</evidence>
<dbReference type="PANTHER" id="PTHR47843">
    <property type="entry name" value="BTB DOMAIN-CONTAINING PROTEIN-RELATED"/>
    <property type="match status" value="1"/>
</dbReference>
<dbReference type="SMART" id="SM00225">
    <property type="entry name" value="BTB"/>
    <property type="match status" value="1"/>
</dbReference>
<dbReference type="Gene3D" id="3.30.710.10">
    <property type="entry name" value="Potassium Channel Kv1.1, Chain A"/>
    <property type="match status" value="1"/>
</dbReference>
<dbReference type="InterPro" id="IPR011333">
    <property type="entry name" value="SKP1/BTB/POZ_sf"/>
</dbReference>
<proteinExistence type="predicted"/>
<dbReference type="EMBL" id="JADGJD010000420">
    <property type="protein sequence ID" value="KAJ3051228.1"/>
    <property type="molecule type" value="Genomic_DNA"/>
</dbReference>
<dbReference type="PROSITE" id="PS50097">
    <property type="entry name" value="BTB"/>
    <property type="match status" value="1"/>
</dbReference>
<organism evidence="2 3">
    <name type="scientific">Rhizophlyctis rosea</name>
    <dbReference type="NCBI Taxonomy" id="64517"/>
    <lineage>
        <taxon>Eukaryota</taxon>
        <taxon>Fungi</taxon>
        <taxon>Fungi incertae sedis</taxon>
        <taxon>Chytridiomycota</taxon>
        <taxon>Chytridiomycota incertae sedis</taxon>
        <taxon>Chytridiomycetes</taxon>
        <taxon>Rhizophlyctidales</taxon>
        <taxon>Rhizophlyctidaceae</taxon>
        <taxon>Rhizophlyctis</taxon>
    </lineage>
</organism>
<dbReference type="CDD" id="cd18186">
    <property type="entry name" value="BTB_POZ_ZBTB_KLHL-like"/>
    <property type="match status" value="1"/>
</dbReference>
<dbReference type="SUPFAM" id="SSF54695">
    <property type="entry name" value="POZ domain"/>
    <property type="match status" value="1"/>
</dbReference>
<feature type="domain" description="BTB" evidence="1">
    <location>
        <begin position="55"/>
        <end position="124"/>
    </location>
</feature>